<evidence type="ECO:0000313" key="18">
    <source>
        <dbReference type="EMBL" id="ELK24962.1"/>
    </source>
</evidence>
<keyword evidence="4" id="KW-0597">Phosphoprotein</keyword>
<keyword evidence="2" id="KW-0488">Methylation</keyword>
<dbReference type="GO" id="GO:0008289">
    <property type="term" value="F:lipid binding"/>
    <property type="evidence" value="ECO:0007669"/>
    <property type="project" value="UniProtKB-KW"/>
</dbReference>
<keyword evidence="13" id="KW-1015">Disulfide bond</keyword>
<accession>L5LFJ8</accession>
<dbReference type="GO" id="GO:0005737">
    <property type="term" value="C:cytoplasm"/>
    <property type="evidence" value="ECO:0007669"/>
    <property type="project" value="TreeGrafter"/>
</dbReference>
<dbReference type="PANTHER" id="PTHR11385">
    <property type="entry name" value="SERUM ALBUMIN-RELATED"/>
    <property type="match status" value="1"/>
</dbReference>
<keyword evidence="3" id="KW-0964">Secreted</keyword>
<dbReference type="EMBL" id="KB112370">
    <property type="protein sequence ID" value="ELK24962.1"/>
    <property type="molecule type" value="Genomic_DNA"/>
</dbReference>
<feature type="domain" description="Albumin" evidence="17">
    <location>
        <begin position="114"/>
        <end position="310"/>
    </location>
</feature>
<evidence type="ECO:0000256" key="6">
    <source>
        <dbReference type="ARBA" id="ARBA00022723"/>
    </source>
</evidence>
<evidence type="ECO:0000259" key="17">
    <source>
        <dbReference type="PROSITE" id="PS51438"/>
    </source>
</evidence>
<dbReference type="Pfam" id="PF00273">
    <property type="entry name" value="Serum_albumin"/>
    <property type="match status" value="8"/>
</dbReference>
<evidence type="ECO:0000256" key="2">
    <source>
        <dbReference type="ARBA" id="ARBA00022481"/>
    </source>
</evidence>
<evidence type="ECO:0000256" key="5">
    <source>
        <dbReference type="ARBA" id="ARBA00022685"/>
    </source>
</evidence>
<organism evidence="18 19">
    <name type="scientific">Myotis davidii</name>
    <name type="common">David's myotis</name>
    <dbReference type="NCBI Taxonomy" id="225400"/>
    <lineage>
        <taxon>Eukaryota</taxon>
        <taxon>Metazoa</taxon>
        <taxon>Chordata</taxon>
        <taxon>Craniata</taxon>
        <taxon>Vertebrata</taxon>
        <taxon>Euteleostomi</taxon>
        <taxon>Mammalia</taxon>
        <taxon>Eutheria</taxon>
        <taxon>Laurasiatheria</taxon>
        <taxon>Chiroptera</taxon>
        <taxon>Yangochiroptera</taxon>
        <taxon>Vespertilionidae</taxon>
        <taxon>Myotis</taxon>
    </lineage>
</organism>
<dbReference type="PANTHER" id="PTHR11385:SF15">
    <property type="entry name" value="ALBUMIN"/>
    <property type="match status" value="1"/>
</dbReference>
<protein>
    <recommendedName>
        <fullName evidence="14">Albumin</fullName>
    </recommendedName>
</protein>
<sequence>MGSKCCTLPESQRTACAEDYLSVVLNVFCTAHEQTPVSNKVTLCCTESFLDRRSCFSALEDDETYIPKQFNVATFALHAFVCARAEPEQQVMKQIALAELLKHKPKATEEQLKTIMEEFSALIRKCCAAADKQACFAEEPRPFMDRVLVTFSQFLQQCPFEEQVKLAKEVTEFAKTCVADESAENCDKSLHTLFGDKLCAVASLRDTYGDMADCCAKKEPERHECFLKHKDDNPNLPALVRPEADALCTAFKESDQKLLGKYLYEVARRHPFFYGPELLYFAQEYKGVLTECCETADKATCLGPKLDALKEKVLVSGARQRLKCSSLQKFGDRAFKAWSVARLSQKFPNADFTEVSKLVTDLTKVHKECCSGDMLECADDRADLAKYMCENQDSVSSKLKECCAKPLLEKSQCLAEVENDDLPSDLPSLNADYVDDKDVCKNYKEAKDVFLGTFLYEYSRRHPDYAVSLLLRLAKGYEATLEKCCASDDSHACVSKVFDELKPLVDEPKALVTKNCETFDKLGEYGFQNALLVRYTKKLPQVSTPTLVDVSRKLGRVGSYCCKLPEVKRMGCAEDYLSVVLNWLCVSHEKAPVSDRVTKCCTESLVNRRPCFSALEADETYAPKDFNADTFTFHADVCALPVPEQQVKKQTALVELLKHKPKATEEQLKTVMGDFTTFFQKCCAAADKEACFAEELSAFLEEICHEKEISEKYGLSDCCSQREEERHNCFLAHKKASPASIPPFQPPEPVTGCKEYKENREAFMNRTITKLSQKFPQTNFTEIQKLVLDVAHIHEECCKGNVLECLQDAEEELEKYIQENQALAKRSCGLFQKLGEYYLQNAFLVAYTKKAPQLTPPELMTYTRKMASAAATCCRLSEEKQLACGEGAADVIIGQLCIRHGETPINAAVGQCCTSSYANRRPCFSSLVVDETYVPPPFSDDKFIFHKDLCQAQGVALQTMKQQFLINLVKQKPQISEEQLEAVIADFSGLLEKCCQGQEQEVCFAEEYVQEASFEEAEMFAKTMTEYRDQCLANSKLPQCSKLANDALLEAICAMEGVPQKHNFSHCCNKDGFERRLCFFYNKKADVGFLPPLPTLDPEVKCQAYKDNSESFLSKYIAILSQKFPKTEFEELTSILEDVSYKYDGCCEGDVVQCIRGRSKLMSHICSKQDSISSKIKECCEKKIPERGECIIQSKDDKPQDLSLKEEKFTENKNVCEERNADQDTFMAKFLYEYSRRHQELSTPELLRIARVYDDLLRECCNTENPPDCYSIMENKFNETTEKSLKIVQQECEHFQNLGKDDLKYHYFIKFTKIAPQLSTDELTFLGEEMVTALLTCCTLSEEFACVDNLVDLAIGEICGVNGNRTINPAVDHCCNTNFAFRRHCFEALEADKTYVPPSASQGLFTFRTDLCQAHDEELQRKKDRFLVNLVKLKPELTDEELRSSLTEFTNLVDKCCKAEGPEACFNEELDCPNRSPTGLIEVLLPPASLITPKGPLLLA</sequence>
<dbReference type="SMR" id="L5LFJ8"/>
<evidence type="ECO:0000256" key="14">
    <source>
        <dbReference type="ARBA" id="ARBA00039343"/>
    </source>
</evidence>
<keyword evidence="5" id="KW-0165">Cleavage on pair of basic residues</keyword>
<keyword evidence="10" id="KW-0106">Calcium</keyword>
<dbReference type="eggNOG" id="ENOG502R7EA">
    <property type="taxonomic scope" value="Eukaryota"/>
</dbReference>
<evidence type="ECO:0000313" key="19">
    <source>
        <dbReference type="Proteomes" id="UP000010556"/>
    </source>
</evidence>
<comment type="subunit">
    <text evidence="15">Interacts with FCGRT; this interaction regulates ALB homeostasis. Interacts with TASOR. In plasma, occurs in a covalently-linked complex with chromophore-bound alpha-1-microglobulin; this interaction does not prevent fatty acid binding to ALB.</text>
</comment>
<feature type="domain" description="Albumin" evidence="17">
    <location>
        <begin position="815"/>
        <end position="1011"/>
    </location>
</feature>
<keyword evidence="6" id="KW-0479">Metal-binding</keyword>
<dbReference type="CDD" id="cd00015">
    <property type="entry name" value="ALBUMIN"/>
    <property type="match status" value="5"/>
</dbReference>
<gene>
    <name evidence="18" type="ORF">MDA_GLEAN10004390</name>
</gene>
<dbReference type="FunFam" id="1.10.246.10:FF:000002">
    <property type="entry name" value="Serum albumin"/>
    <property type="match status" value="6"/>
</dbReference>
<name>L5LFJ8_MYODS</name>
<feature type="domain" description="Albumin" evidence="17">
    <location>
        <begin position="1279"/>
        <end position="1475"/>
    </location>
</feature>
<evidence type="ECO:0000256" key="13">
    <source>
        <dbReference type="ARBA" id="ARBA00023157"/>
    </source>
</evidence>
<evidence type="ECO:0000256" key="11">
    <source>
        <dbReference type="ARBA" id="ARBA00023008"/>
    </source>
</evidence>
<evidence type="ECO:0000256" key="10">
    <source>
        <dbReference type="ARBA" id="ARBA00022837"/>
    </source>
</evidence>
<dbReference type="FunFam" id="1.10.246.10:FF:000003">
    <property type="entry name" value="Serum albumin"/>
    <property type="match status" value="1"/>
</dbReference>
<reference evidence="19" key="1">
    <citation type="journal article" date="2013" name="Science">
        <title>Comparative analysis of bat genomes provides insight into the evolution of flight and immunity.</title>
        <authorList>
            <person name="Zhang G."/>
            <person name="Cowled C."/>
            <person name="Shi Z."/>
            <person name="Huang Z."/>
            <person name="Bishop-Lilly K.A."/>
            <person name="Fang X."/>
            <person name="Wynne J.W."/>
            <person name="Xiong Z."/>
            <person name="Baker M.L."/>
            <person name="Zhao W."/>
            <person name="Tachedjian M."/>
            <person name="Zhu Y."/>
            <person name="Zhou P."/>
            <person name="Jiang X."/>
            <person name="Ng J."/>
            <person name="Yang L."/>
            <person name="Wu L."/>
            <person name="Xiao J."/>
            <person name="Feng Y."/>
            <person name="Chen Y."/>
            <person name="Sun X."/>
            <person name="Zhang Y."/>
            <person name="Marsh G.A."/>
            <person name="Crameri G."/>
            <person name="Broder C.C."/>
            <person name="Frey K.G."/>
            <person name="Wang L.F."/>
            <person name="Wang J."/>
        </authorList>
    </citation>
    <scope>NUCLEOTIDE SEQUENCE [LARGE SCALE GENOMIC DNA]</scope>
</reference>
<dbReference type="InterPro" id="IPR020857">
    <property type="entry name" value="Serum_albumin_CS"/>
</dbReference>
<dbReference type="Proteomes" id="UP000010556">
    <property type="component" value="Unassembled WGS sequence"/>
</dbReference>
<evidence type="ECO:0000256" key="8">
    <source>
        <dbReference type="ARBA" id="ARBA00022737"/>
    </source>
</evidence>
<dbReference type="InterPro" id="IPR020858">
    <property type="entry name" value="Serum_albumin-like"/>
</dbReference>
<keyword evidence="7" id="KW-0732">Signal</keyword>
<evidence type="ECO:0000256" key="12">
    <source>
        <dbReference type="ARBA" id="ARBA00023121"/>
    </source>
</evidence>
<dbReference type="InterPro" id="IPR014760">
    <property type="entry name" value="Serum_albumin_N"/>
</dbReference>
<evidence type="ECO:0000256" key="15">
    <source>
        <dbReference type="ARBA" id="ARBA00046891"/>
    </source>
</evidence>
<dbReference type="GO" id="GO:1903981">
    <property type="term" value="F:enterobactin binding"/>
    <property type="evidence" value="ECO:0007669"/>
    <property type="project" value="TreeGrafter"/>
</dbReference>
<feature type="domain" description="Albumin" evidence="17">
    <location>
        <begin position="1090"/>
        <end position="1278"/>
    </location>
</feature>
<evidence type="ECO:0000256" key="9">
    <source>
        <dbReference type="ARBA" id="ARBA00022833"/>
    </source>
</evidence>
<keyword evidence="16" id="KW-0175">Coiled coil</keyword>
<keyword evidence="9" id="KW-0862">Zinc</keyword>
<dbReference type="GO" id="GO:0072562">
    <property type="term" value="C:blood microparticle"/>
    <property type="evidence" value="ECO:0007669"/>
    <property type="project" value="TreeGrafter"/>
</dbReference>
<dbReference type="SMART" id="SM00103">
    <property type="entry name" value="ALBUMIN"/>
    <property type="match status" value="7"/>
</dbReference>
<proteinExistence type="predicted"/>
<dbReference type="GO" id="GO:0046872">
    <property type="term" value="F:metal ion binding"/>
    <property type="evidence" value="ECO:0007669"/>
    <property type="project" value="UniProtKB-KW"/>
</dbReference>
<keyword evidence="11" id="KW-0186">Copper</keyword>
<dbReference type="PROSITE" id="PS00212">
    <property type="entry name" value="ALBUMIN_1"/>
    <property type="match status" value="2"/>
</dbReference>
<evidence type="ECO:0000256" key="3">
    <source>
        <dbReference type="ARBA" id="ARBA00022525"/>
    </source>
</evidence>
<feature type="domain" description="Albumin" evidence="17">
    <location>
        <begin position="311"/>
        <end position="503"/>
    </location>
</feature>
<dbReference type="PRINTS" id="PR00802">
    <property type="entry name" value="SERUMALBUMIN"/>
</dbReference>
<comment type="subcellular location">
    <subcellularLocation>
        <location evidence="1">Secreted</location>
    </subcellularLocation>
</comment>
<keyword evidence="8" id="KW-0677">Repeat</keyword>
<keyword evidence="19" id="KW-1185">Reference proteome</keyword>
<evidence type="ECO:0000256" key="4">
    <source>
        <dbReference type="ARBA" id="ARBA00022553"/>
    </source>
</evidence>
<feature type="domain" description="Albumin" evidence="17">
    <location>
        <begin position="504"/>
        <end position="701"/>
    </location>
</feature>
<dbReference type="FunFam" id="1.10.246.10:FF:000001">
    <property type="entry name" value="Serum albumin"/>
    <property type="match status" value="4"/>
</dbReference>
<evidence type="ECO:0000256" key="16">
    <source>
        <dbReference type="SAM" id="Coils"/>
    </source>
</evidence>
<dbReference type="Gene3D" id="1.10.246.10">
    <property type="match status" value="16"/>
</dbReference>
<feature type="coiled-coil region" evidence="16">
    <location>
        <begin position="799"/>
        <end position="826"/>
    </location>
</feature>
<evidence type="ECO:0000256" key="7">
    <source>
        <dbReference type="ARBA" id="ARBA00022729"/>
    </source>
</evidence>
<keyword evidence="12" id="KW-0446">Lipid-binding</keyword>
<evidence type="ECO:0000256" key="1">
    <source>
        <dbReference type="ARBA" id="ARBA00004613"/>
    </source>
</evidence>
<feature type="domain" description="Albumin" evidence="17">
    <location>
        <begin position="1"/>
        <end position="113"/>
    </location>
</feature>
<dbReference type="SUPFAM" id="SSF48552">
    <property type="entry name" value="Serum albumin-like"/>
    <property type="match status" value="9"/>
</dbReference>
<dbReference type="InterPro" id="IPR000264">
    <property type="entry name" value="ALB/AFP/VDB"/>
</dbReference>
<dbReference type="PROSITE" id="PS51438">
    <property type="entry name" value="ALBUMIN_2"/>
    <property type="match status" value="7"/>
</dbReference>